<dbReference type="EMBL" id="CP053085">
    <property type="protein sequence ID" value="QJR36613.1"/>
    <property type="molecule type" value="Genomic_DNA"/>
</dbReference>
<sequence length="109" mass="11950">MSRLIAIGSLVGALALGAWAWQFLNRAADSGLERLSRIDAMRALCTAEWVKARTEVDSMRVDRYALTDTIDQGSEQAIDRCGDLRGESVPNSLPNAREMSGDPMPRGLR</sequence>
<organism evidence="2 3">
    <name type="scientific">Gemmatimonas groenlandica</name>
    <dbReference type="NCBI Taxonomy" id="2732249"/>
    <lineage>
        <taxon>Bacteria</taxon>
        <taxon>Pseudomonadati</taxon>
        <taxon>Gemmatimonadota</taxon>
        <taxon>Gemmatimonadia</taxon>
        <taxon>Gemmatimonadales</taxon>
        <taxon>Gemmatimonadaceae</taxon>
        <taxon>Gemmatimonas</taxon>
    </lineage>
</organism>
<dbReference type="RefSeq" id="WP_171226045.1">
    <property type="nucleotide sequence ID" value="NZ_CP053085.1"/>
</dbReference>
<reference evidence="2 3" key="1">
    <citation type="submission" date="2020-05" db="EMBL/GenBank/DDBJ databases">
        <title>Complete genome sequence of Gemmatimonas greenlandica TET16.</title>
        <authorList>
            <person name="Zeng Y."/>
        </authorList>
    </citation>
    <scope>NUCLEOTIDE SEQUENCE [LARGE SCALE GENOMIC DNA]</scope>
    <source>
        <strain evidence="2 3">TET16</strain>
    </source>
</reference>
<protein>
    <submittedName>
        <fullName evidence="2">Uncharacterized protein</fullName>
    </submittedName>
</protein>
<gene>
    <name evidence="2" type="ORF">HKW67_14395</name>
</gene>
<evidence type="ECO:0000256" key="1">
    <source>
        <dbReference type="SAM" id="MobiDB-lite"/>
    </source>
</evidence>
<accession>A0A6M4IPE9</accession>
<dbReference type="AlphaFoldDB" id="A0A6M4IPE9"/>
<dbReference type="Proteomes" id="UP000500938">
    <property type="component" value="Chromosome"/>
</dbReference>
<evidence type="ECO:0000313" key="2">
    <source>
        <dbReference type="EMBL" id="QJR36613.1"/>
    </source>
</evidence>
<dbReference type="KEGG" id="ggr:HKW67_14395"/>
<evidence type="ECO:0000313" key="3">
    <source>
        <dbReference type="Proteomes" id="UP000500938"/>
    </source>
</evidence>
<keyword evidence="3" id="KW-1185">Reference proteome</keyword>
<proteinExistence type="predicted"/>
<feature type="region of interest" description="Disordered" evidence="1">
    <location>
        <begin position="82"/>
        <end position="109"/>
    </location>
</feature>
<name>A0A6M4IPE9_9BACT</name>